<comment type="similarity">
    <text evidence="2">Belongs to the Tim17/Tim22/Tim23 family.</text>
</comment>
<dbReference type="RefSeq" id="XP_001803452.1">
    <property type="nucleotide sequence ID" value="XM_001803400.1"/>
</dbReference>
<keyword evidence="7 12" id="KW-1133">Transmembrane helix</keyword>
<keyword evidence="3" id="KW-0813">Transport</keyword>
<evidence type="ECO:0000256" key="9">
    <source>
        <dbReference type="ARBA" id="ARBA00023128"/>
    </source>
</evidence>
<organism evidence="13 14">
    <name type="scientific">Phaeosphaeria nodorum (strain SN15 / ATCC MYA-4574 / FGSC 10173)</name>
    <name type="common">Glume blotch fungus</name>
    <name type="synonym">Parastagonospora nodorum</name>
    <dbReference type="NCBI Taxonomy" id="321614"/>
    <lineage>
        <taxon>Eukaryota</taxon>
        <taxon>Fungi</taxon>
        <taxon>Dikarya</taxon>
        <taxon>Ascomycota</taxon>
        <taxon>Pezizomycotina</taxon>
        <taxon>Dothideomycetes</taxon>
        <taxon>Pleosporomycetidae</taxon>
        <taxon>Pleosporales</taxon>
        <taxon>Pleosporineae</taxon>
        <taxon>Phaeosphaeriaceae</taxon>
        <taxon>Parastagonospora</taxon>
    </lineage>
</organism>
<keyword evidence="8" id="KW-0811">Translocation</keyword>
<evidence type="ECO:0000256" key="7">
    <source>
        <dbReference type="ARBA" id="ARBA00022989"/>
    </source>
</evidence>
<keyword evidence="9" id="KW-0496">Mitochondrion</keyword>
<evidence type="ECO:0008006" key="15">
    <source>
        <dbReference type="Google" id="ProtNLM"/>
    </source>
</evidence>
<sequence>MYHAILDGILFANDDIGEELQTQESGGGRDDAARPEVLPTQRCPAKKLNRHHHRHSHLNPQSLATPVAPPNQDPPAQPEAHADRMDHSRDPCPWVILNDFGGAFAMGAVGGAVWHGVKGFRNSPYGERRIGAITAIKARAPVLGGNFGVWGGLFNTYDCAVKGIRKKEDPWNAIIAGFFTGGSLAVRGGYKSMRNGAISCAILLAVIEGVSIGFNRMMADNTRLDAPPPPPTDAGGLSSSGGGGMAVAA</sequence>
<feature type="compositionally biased region" description="Basic residues" evidence="11">
    <location>
        <begin position="47"/>
        <end position="57"/>
    </location>
</feature>
<dbReference type="OrthoDB" id="2261329at2759"/>
<evidence type="ECO:0000256" key="8">
    <source>
        <dbReference type="ARBA" id="ARBA00023010"/>
    </source>
</evidence>
<feature type="compositionally biased region" description="Gly residues" evidence="11">
    <location>
        <begin position="238"/>
        <end position="249"/>
    </location>
</feature>
<feature type="region of interest" description="Disordered" evidence="11">
    <location>
        <begin position="47"/>
        <end position="87"/>
    </location>
</feature>
<accession>A0A7U2NR49</accession>
<keyword evidence="5" id="KW-0999">Mitochondrion inner membrane</keyword>
<dbReference type="Proteomes" id="UP000663193">
    <property type="component" value="Chromosome 22"/>
</dbReference>
<evidence type="ECO:0000256" key="2">
    <source>
        <dbReference type="ARBA" id="ARBA00008444"/>
    </source>
</evidence>
<comment type="subcellular location">
    <subcellularLocation>
        <location evidence="1">Mitochondrion inner membrane</location>
        <topology evidence="1">Multi-pass membrane protein</topology>
    </subcellularLocation>
</comment>
<dbReference type="PANTHER" id="PTHR10485">
    <property type="entry name" value="MITOCHONDRIAL IMPORT INNER MEMBRANE TRANSLOCASE SUBUNIT TIM-17"/>
    <property type="match status" value="1"/>
</dbReference>
<dbReference type="EMBL" id="CP069044">
    <property type="protein sequence ID" value="QRD07364.1"/>
    <property type="molecule type" value="Genomic_DNA"/>
</dbReference>
<dbReference type="AlphaFoldDB" id="A0A7U2NR49"/>
<dbReference type="GO" id="GO:0005743">
    <property type="term" value="C:mitochondrial inner membrane"/>
    <property type="evidence" value="ECO:0007669"/>
    <property type="project" value="UniProtKB-SubCell"/>
</dbReference>
<feature type="compositionally biased region" description="Pro residues" evidence="11">
    <location>
        <begin position="67"/>
        <end position="77"/>
    </location>
</feature>
<gene>
    <name evidence="13" type="ORF">JI435_132410</name>
</gene>
<keyword evidence="10 12" id="KW-0472">Membrane</keyword>
<evidence type="ECO:0000256" key="6">
    <source>
        <dbReference type="ARBA" id="ARBA00022927"/>
    </source>
</evidence>
<reference evidence="14" key="1">
    <citation type="journal article" date="2021" name="BMC Genomics">
        <title>Chromosome-level genome assembly and manually-curated proteome of model necrotroph Parastagonospora nodorum Sn15 reveals a genome-wide trove of candidate effector homologs, and redundancy of virulence-related functions within an accessory chromosome.</title>
        <authorList>
            <person name="Bertazzoni S."/>
            <person name="Jones D.A.B."/>
            <person name="Phan H.T."/>
            <person name="Tan K.-C."/>
            <person name="Hane J.K."/>
        </authorList>
    </citation>
    <scope>NUCLEOTIDE SEQUENCE [LARGE SCALE GENOMIC DNA]</scope>
    <source>
        <strain evidence="14">SN15 / ATCC MYA-4574 / FGSC 10173)</strain>
    </source>
</reference>
<name>A0A7U2NR49_PHANO</name>
<protein>
    <recommendedName>
        <fullName evidence="15">Mitochondrial import inner membrane translocase subunit TIM17</fullName>
    </recommendedName>
</protein>
<feature type="transmembrane region" description="Helical" evidence="12">
    <location>
        <begin position="196"/>
        <end position="214"/>
    </location>
</feature>
<evidence type="ECO:0000256" key="4">
    <source>
        <dbReference type="ARBA" id="ARBA00022692"/>
    </source>
</evidence>
<dbReference type="GO" id="GO:0015031">
    <property type="term" value="P:protein transport"/>
    <property type="evidence" value="ECO:0007669"/>
    <property type="project" value="UniProtKB-KW"/>
</dbReference>
<evidence type="ECO:0000256" key="10">
    <source>
        <dbReference type="ARBA" id="ARBA00023136"/>
    </source>
</evidence>
<dbReference type="Pfam" id="PF02466">
    <property type="entry name" value="Tim17"/>
    <property type="match status" value="1"/>
</dbReference>
<dbReference type="VEuPathDB" id="FungiDB:JI435_132410"/>
<evidence type="ECO:0000313" key="13">
    <source>
        <dbReference type="EMBL" id="QRD07364.1"/>
    </source>
</evidence>
<evidence type="ECO:0000256" key="3">
    <source>
        <dbReference type="ARBA" id="ARBA00022448"/>
    </source>
</evidence>
<evidence type="ECO:0000256" key="11">
    <source>
        <dbReference type="SAM" id="MobiDB-lite"/>
    </source>
</evidence>
<evidence type="ECO:0000256" key="1">
    <source>
        <dbReference type="ARBA" id="ARBA00004448"/>
    </source>
</evidence>
<feature type="transmembrane region" description="Helical" evidence="12">
    <location>
        <begin position="171"/>
        <end position="190"/>
    </location>
</feature>
<proteinExistence type="inferred from homology"/>
<evidence type="ECO:0000256" key="5">
    <source>
        <dbReference type="ARBA" id="ARBA00022792"/>
    </source>
</evidence>
<dbReference type="KEGG" id="pno:SNOG_13241"/>
<dbReference type="PANTHER" id="PTHR10485:SF0">
    <property type="entry name" value="AT05822P-RELATED"/>
    <property type="match status" value="1"/>
</dbReference>
<evidence type="ECO:0000256" key="12">
    <source>
        <dbReference type="SAM" id="Phobius"/>
    </source>
</evidence>
<keyword evidence="14" id="KW-1185">Reference proteome</keyword>
<feature type="region of interest" description="Disordered" evidence="11">
    <location>
        <begin position="222"/>
        <end position="249"/>
    </location>
</feature>
<keyword evidence="4 12" id="KW-0812">Transmembrane</keyword>
<keyword evidence="6" id="KW-0653">Protein transport</keyword>
<evidence type="ECO:0000313" key="14">
    <source>
        <dbReference type="Proteomes" id="UP000663193"/>
    </source>
</evidence>